<dbReference type="InterPro" id="IPR033900">
    <property type="entry name" value="Gram_neg_porin_domain"/>
</dbReference>
<gene>
    <name evidence="13" type="ORF">FAZ95_01615</name>
</gene>
<dbReference type="Pfam" id="PF13609">
    <property type="entry name" value="Porin_4"/>
    <property type="match status" value="1"/>
</dbReference>
<evidence type="ECO:0000256" key="11">
    <source>
        <dbReference type="SAM" id="SignalP"/>
    </source>
</evidence>
<keyword evidence="10" id="KW-0998">Cell outer membrane</keyword>
<evidence type="ECO:0000256" key="8">
    <source>
        <dbReference type="ARBA" id="ARBA00023114"/>
    </source>
</evidence>
<feature type="domain" description="Porin" evidence="12">
    <location>
        <begin position="17"/>
        <end position="354"/>
    </location>
</feature>
<dbReference type="GO" id="GO:0006811">
    <property type="term" value="P:monoatomic ion transport"/>
    <property type="evidence" value="ECO:0007669"/>
    <property type="project" value="UniProtKB-KW"/>
</dbReference>
<dbReference type="GO" id="GO:0015288">
    <property type="term" value="F:porin activity"/>
    <property type="evidence" value="ECO:0007669"/>
    <property type="project" value="UniProtKB-KW"/>
</dbReference>
<keyword evidence="4" id="KW-1134">Transmembrane beta strand</keyword>
<dbReference type="SUPFAM" id="SSF56935">
    <property type="entry name" value="Porins"/>
    <property type="match status" value="1"/>
</dbReference>
<evidence type="ECO:0000256" key="4">
    <source>
        <dbReference type="ARBA" id="ARBA00022452"/>
    </source>
</evidence>
<dbReference type="KEGG" id="tvl:FAZ95_01615"/>
<evidence type="ECO:0000256" key="6">
    <source>
        <dbReference type="ARBA" id="ARBA00022729"/>
    </source>
</evidence>
<dbReference type="RefSeq" id="WP_137330834.1">
    <property type="nucleotide sequence ID" value="NZ_CP040077.1"/>
</dbReference>
<keyword evidence="8" id="KW-0626">Porin</keyword>
<dbReference type="CDD" id="cd00342">
    <property type="entry name" value="gram_neg_porins"/>
    <property type="match status" value="1"/>
</dbReference>
<dbReference type="AlphaFoldDB" id="A0A4P8IH42"/>
<dbReference type="PANTHER" id="PTHR34501:SF9">
    <property type="entry name" value="MAJOR OUTER MEMBRANE PROTEIN P.IA"/>
    <property type="match status" value="1"/>
</dbReference>
<feature type="signal peptide" evidence="11">
    <location>
        <begin position="1"/>
        <end position="30"/>
    </location>
</feature>
<keyword evidence="7" id="KW-0406">Ion transport</keyword>
<evidence type="ECO:0000256" key="3">
    <source>
        <dbReference type="ARBA" id="ARBA00022448"/>
    </source>
</evidence>
<dbReference type="GO" id="GO:0046930">
    <property type="term" value="C:pore complex"/>
    <property type="evidence" value="ECO:0007669"/>
    <property type="project" value="UniProtKB-KW"/>
</dbReference>
<evidence type="ECO:0000313" key="13">
    <source>
        <dbReference type="EMBL" id="QCP47992.1"/>
    </source>
</evidence>
<proteinExistence type="predicted"/>
<keyword evidence="3" id="KW-0813">Transport</keyword>
<evidence type="ECO:0000256" key="2">
    <source>
        <dbReference type="ARBA" id="ARBA00011233"/>
    </source>
</evidence>
<evidence type="ECO:0000256" key="1">
    <source>
        <dbReference type="ARBA" id="ARBA00004571"/>
    </source>
</evidence>
<dbReference type="InterPro" id="IPR023614">
    <property type="entry name" value="Porin_dom_sf"/>
</dbReference>
<comment type="subcellular location">
    <subcellularLocation>
        <location evidence="1">Cell outer membrane</location>
        <topology evidence="1">Multi-pass membrane protein</topology>
    </subcellularLocation>
</comment>
<evidence type="ECO:0000256" key="5">
    <source>
        <dbReference type="ARBA" id="ARBA00022692"/>
    </source>
</evidence>
<dbReference type="EMBL" id="CP040077">
    <property type="protein sequence ID" value="QCP47992.1"/>
    <property type="molecule type" value="Genomic_DNA"/>
</dbReference>
<accession>A0A4P8IH42</accession>
<evidence type="ECO:0000256" key="10">
    <source>
        <dbReference type="ARBA" id="ARBA00023237"/>
    </source>
</evidence>
<keyword evidence="6 11" id="KW-0732">Signal</keyword>
<dbReference type="GO" id="GO:0009279">
    <property type="term" value="C:cell outer membrane"/>
    <property type="evidence" value="ECO:0007669"/>
    <property type="project" value="UniProtKB-SubCell"/>
</dbReference>
<keyword evidence="14" id="KW-1185">Reference proteome</keyword>
<dbReference type="Proteomes" id="UP000298656">
    <property type="component" value="Chromosome 1"/>
</dbReference>
<organism evidence="13 14">
    <name type="scientific">Trinickia violacea</name>
    <dbReference type="NCBI Taxonomy" id="2571746"/>
    <lineage>
        <taxon>Bacteria</taxon>
        <taxon>Pseudomonadati</taxon>
        <taxon>Pseudomonadota</taxon>
        <taxon>Betaproteobacteria</taxon>
        <taxon>Burkholderiales</taxon>
        <taxon>Burkholderiaceae</taxon>
        <taxon>Trinickia</taxon>
    </lineage>
</organism>
<name>A0A4P8IH42_9BURK</name>
<dbReference type="PANTHER" id="PTHR34501">
    <property type="entry name" value="PROTEIN YDDL-RELATED"/>
    <property type="match status" value="1"/>
</dbReference>
<evidence type="ECO:0000256" key="9">
    <source>
        <dbReference type="ARBA" id="ARBA00023136"/>
    </source>
</evidence>
<comment type="subunit">
    <text evidence="2">Homotrimer.</text>
</comment>
<sequence>MKAIVSRTLKTSFKCAAVAGLLAAGTAAHAQSSVQLYGQVDTWVGNQKFPGQQNAWQVSGGGMSTSYWGLKGSEDLGGGYKAIFTLEDFFLPQNGNYGRFTGDTFFSRNAYVGIESPYGTVTAGRLTTQLFISTILFNPFSDSYEFSPMVWHTFLGNTAIPTGATYTTDTGVVGDSGWNNAVQYSTPDFNGLSGSVMYGLGNTAGDNGAKKWSAQFLYFHGPFAATGVFQYVNFNNAPGDLVNPPSVAFGGSVVPFKSQYVGQFGASYDLKFVKFYGQYMYTHNDQIAGSSWHVNTEQGGVTVPVGPGTVMASFAYSRDAGGLDQTRKTWALGYDYPLSKRTDIYAAYMNDRLSGLSDGNTFGAGIRAKF</sequence>
<keyword evidence="5" id="KW-0812">Transmembrane</keyword>
<dbReference type="InterPro" id="IPR050298">
    <property type="entry name" value="Gram-neg_bact_OMP"/>
</dbReference>
<evidence type="ECO:0000256" key="7">
    <source>
        <dbReference type="ARBA" id="ARBA00023065"/>
    </source>
</evidence>
<evidence type="ECO:0000259" key="12">
    <source>
        <dbReference type="Pfam" id="PF13609"/>
    </source>
</evidence>
<protein>
    <submittedName>
        <fullName evidence="13">Porin</fullName>
    </submittedName>
</protein>
<feature type="chain" id="PRO_5020397379" evidence="11">
    <location>
        <begin position="31"/>
        <end position="370"/>
    </location>
</feature>
<dbReference type="Gene3D" id="2.40.160.10">
    <property type="entry name" value="Porin"/>
    <property type="match status" value="1"/>
</dbReference>
<dbReference type="OrthoDB" id="6975458at2"/>
<reference evidence="13 14" key="1">
    <citation type="submission" date="2019-05" db="EMBL/GenBank/DDBJ databases">
        <title>Burkholderia sp. DHOD12, isolated from subtropical forest soil.</title>
        <authorList>
            <person name="Gao Z.-H."/>
            <person name="Qiu L.-H."/>
        </authorList>
    </citation>
    <scope>NUCLEOTIDE SEQUENCE [LARGE SCALE GENOMIC DNA]</scope>
    <source>
        <strain evidence="13 14">DHOD12</strain>
    </source>
</reference>
<evidence type="ECO:0000313" key="14">
    <source>
        <dbReference type="Proteomes" id="UP000298656"/>
    </source>
</evidence>
<keyword evidence="9" id="KW-0472">Membrane</keyword>